<protein>
    <submittedName>
        <fullName evidence="6">Uncharacterized protein</fullName>
    </submittedName>
</protein>
<dbReference type="PROSITE" id="PS00588">
    <property type="entry name" value="FLAGELLA_BB_ROD"/>
    <property type="match status" value="1"/>
</dbReference>
<dbReference type="InterPro" id="IPR037925">
    <property type="entry name" value="FlgE/F/G-like"/>
</dbReference>
<dbReference type="STRING" id="483218.BACPEC_03227"/>
<dbReference type="SUPFAM" id="SSF117143">
    <property type="entry name" value="Flagellar hook protein flgE"/>
    <property type="match status" value="1"/>
</dbReference>
<keyword evidence="7" id="KW-1185">Reference proteome</keyword>
<reference evidence="6 7" key="2">
    <citation type="submission" date="2008-11" db="EMBL/GenBank/DDBJ databases">
        <authorList>
            <person name="Fulton L."/>
            <person name="Clifton S."/>
            <person name="Fulton B."/>
            <person name="Xu J."/>
            <person name="Minx P."/>
            <person name="Pepin K.H."/>
            <person name="Johnson M."/>
            <person name="Bhonagiri V."/>
            <person name="Nash W.E."/>
            <person name="Mardis E.R."/>
            <person name="Wilson R.K."/>
        </authorList>
    </citation>
    <scope>NUCLEOTIDE SEQUENCE [LARGE SCALE GENOMIC DNA]</scope>
    <source>
        <strain evidence="6 7">ATCC 43243</strain>
    </source>
</reference>
<dbReference type="HOGENOM" id="CLU_013687_0_1_9"/>
<dbReference type="EMBL" id="ABVQ01000037">
    <property type="protein sequence ID" value="EEC56718.1"/>
    <property type="molecule type" value="Genomic_DNA"/>
</dbReference>
<gene>
    <name evidence="6" type="ORF">BACPEC_03227</name>
</gene>
<evidence type="ECO:0000313" key="6">
    <source>
        <dbReference type="EMBL" id="EEC56718.1"/>
    </source>
</evidence>
<name>B7AWX7_9FIRM</name>
<sequence length="276" mass="29737">MRLIMMRSLWTAASGMTAQQTNVDTIANNLANVNTTGYKTESAEFKTLLYQNLQTKTTTANGENKPVNAQVGLGTRNSSITSHYTQGQFLDSDNTFSFAINGDGFFGVMGDDGNTYYTRNGNFFISPLQDGSMMLCTSDGNAVLNSEGAPITFNNMEANKITVDADGQFMYPDDTGNPAAIGIQFGLYQFTNPSGLDKTSGGLLAATDASGDALNESVDQVTKKSQLKQGYLEGSNVNVATEMVNLITAQRAYELNSKAINASDEMLQQANQLYRS</sequence>
<keyword evidence="2" id="KW-0975">Bacterial flagellum</keyword>
<comment type="caution">
    <text evidence="6">The sequence shown here is derived from an EMBL/GenBank/DDBJ whole genome shotgun (WGS) entry which is preliminary data.</text>
</comment>
<dbReference type="Pfam" id="PF22692">
    <property type="entry name" value="LlgE_F_G_D1"/>
    <property type="match status" value="1"/>
</dbReference>
<feature type="domain" description="Flagellar hook protein FlgE/F/G-like D1" evidence="5">
    <location>
        <begin position="99"/>
        <end position="169"/>
    </location>
</feature>
<dbReference type="Pfam" id="PF06429">
    <property type="entry name" value="Flg_bbr_C"/>
    <property type="match status" value="1"/>
</dbReference>
<dbReference type="GO" id="GO:0009425">
    <property type="term" value="C:bacterial-type flagellum basal body"/>
    <property type="evidence" value="ECO:0007669"/>
    <property type="project" value="UniProtKB-SubCell"/>
</dbReference>
<dbReference type="NCBIfam" id="TIGR03506">
    <property type="entry name" value="FlgEFG_subfam"/>
    <property type="match status" value="2"/>
</dbReference>
<organism evidence="6 7">
    <name type="scientific">[Bacteroides] pectinophilus ATCC 43243</name>
    <dbReference type="NCBI Taxonomy" id="483218"/>
    <lineage>
        <taxon>Bacteria</taxon>
        <taxon>Bacillati</taxon>
        <taxon>Bacillota</taxon>
        <taxon>Clostridia</taxon>
        <taxon>Eubacteriales</taxon>
    </lineage>
</organism>
<comment type="subcellular location">
    <subcellularLocation>
        <location evidence="2">Bacterial flagellum basal body</location>
    </subcellularLocation>
</comment>
<dbReference type="InterPro" id="IPR020013">
    <property type="entry name" value="Flagellar_FlgE/F/G"/>
</dbReference>
<dbReference type="InterPro" id="IPR001444">
    <property type="entry name" value="Flag_bb_rod_N"/>
</dbReference>
<accession>B7AWX7</accession>
<dbReference type="InterPro" id="IPR010930">
    <property type="entry name" value="Flg_bb/hook_C_dom"/>
</dbReference>
<feature type="domain" description="Flagellar basal-body/hook protein C-terminal" evidence="4">
    <location>
        <begin position="228"/>
        <end position="273"/>
    </location>
</feature>
<dbReference type="PANTHER" id="PTHR30435:SF19">
    <property type="entry name" value="FLAGELLAR BASAL-BODY ROD PROTEIN FLGG"/>
    <property type="match status" value="1"/>
</dbReference>
<dbReference type="Proteomes" id="UP000003136">
    <property type="component" value="Unassembled WGS sequence"/>
</dbReference>
<evidence type="ECO:0000256" key="1">
    <source>
        <dbReference type="ARBA" id="ARBA00009677"/>
    </source>
</evidence>
<evidence type="ECO:0000259" key="4">
    <source>
        <dbReference type="Pfam" id="PF06429"/>
    </source>
</evidence>
<dbReference type="InterPro" id="IPR053967">
    <property type="entry name" value="LlgE_F_G-like_D1"/>
</dbReference>
<proteinExistence type="inferred from homology"/>
<evidence type="ECO:0000256" key="2">
    <source>
        <dbReference type="RuleBase" id="RU362116"/>
    </source>
</evidence>
<dbReference type="eggNOG" id="COG4786">
    <property type="taxonomic scope" value="Bacteria"/>
</dbReference>
<dbReference type="Pfam" id="PF00460">
    <property type="entry name" value="Flg_bb_rod"/>
    <property type="match status" value="1"/>
</dbReference>
<evidence type="ECO:0000313" key="7">
    <source>
        <dbReference type="Proteomes" id="UP000003136"/>
    </source>
</evidence>
<dbReference type="InterPro" id="IPR019776">
    <property type="entry name" value="Flagellar_basal_body_rod_CS"/>
</dbReference>
<dbReference type="PANTHER" id="PTHR30435">
    <property type="entry name" value="FLAGELLAR PROTEIN"/>
    <property type="match status" value="1"/>
</dbReference>
<comment type="similarity">
    <text evidence="1 2">Belongs to the flagella basal body rod proteins family.</text>
</comment>
<reference evidence="6 7" key="1">
    <citation type="submission" date="2008-11" db="EMBL/GenBank/DDBJ databases">
        <title>Draft genome sequence of Bacteroides pectinophilus (ATCC 43243).</title>
        <authorList>
            <person name="Sudarsanam P."/>
            <person name="Ley R."/>
            <person name="Guruge J."/>
            <person name="Turnbaugh P.J."/>
            <person name="Mahowald M."/>
            <person name="Liep D."/>
            <person name="Gordon J."/>
        </authorList>
    </citation>
    <scope>NUCLEOTIDE SEQUENCE [LARGE SCALE GENOMIC DNA]</scope>
    <source>
        <strain evidence="6 7">ATCC 43243</strain>
    </source>
</reference>
<evidence type="ECO:0000259" key="5">
    <source>
        <dbReference type="Pfam" id="PF22692"/>
    </source>
</evidence>
<dbReference type="AlphaFoldDB" id="B7AWX7"/>
<evidence type="ECO:0000259" key="3">
    <source>
        <dbReference type="Pfam" id="PF00460"/>
    </source>
</evidence>
<dbReference type="GO" id="GO:0071978">
    <property type="term" value="P:bacterial-type flagellum-dependent swarming motility"/>
    <property type="evidence" value="ECO:0007669"/>
    <property type="project" value="TreeGrafter"/>
</dbReference>
<feature type="domain" description="Flagellar basal body rod protein N-terminal" evidence="3">
    <location>
        <begin position="11"/>
        <end position="39"/>
    </location>
</feature>